<dbReference type="AlphaFoldDB" id="A0A066UVZ9"/>
<protein>
    <submittedName>
        <fullName evidence="2">Uncharacterized protein</fullName>
    </submittedName>
</protein>
<dbReference type="Proteomes" id="UP000027219">
    <property type="component" value="Unassembled WGS sequence"/>
</dbReference>
<evidence type="ECO:0000256" key="1">
    <source>
        <dbReference type="SAM" id="MobiDB-lite"/>
    </source>
</evidence>
<sequence length="60" mass="6722">MLALAQNPEALKPLENLLTDDDSSEDARAAIESIEQKNHHLFVDREHSGMVTLNVEQIHS</sequence>
<gene>
    <name evidence="2" type="ORF">VFDL14_03155</name>
</gene>
<dbReference type="STRING" id="212667.VFDL14_03155"/>
<keyword evidence="3" id="KW-1185">Reference proteome</keyword>
<reference evidence="2 3" key="1">
    <citation type="submission" date="2014-02" db="EMBL/GenBank/DDBJ databases">
        <title>Vibrio fortis Dalian14 Genome Sequencing.</title>
        <authorList>
            <person name="Wang Y."/>
            <person name="Song L."/>
            <person name="Liu G."/>
            <person name="Ding J."/>
        </authorList>
    </citation>
    <scope>NUCLEOTIDE SEQUENCE [LARGE SCALE GENOMIC DNA]</scope>
    <source>
        <strain evidence="2 3">Dalian14</strain>
    </source>
</reference>
<name>A0A066UVZ9_9VIBR</name>
<accession>A0A066UVZ9</accession>
<feature type="region of interest" description="Disordered" evidence="1">
    <location>
        <begin position="1"/>
        <end position="26"/>
    </location>
</feature>
<organism evidence="2 3">
    <name type="scientific">Vibrio fortis</name>
    <dbReference type="NCBI Taxonomy" id="212667"/>
    <lineage>
        <taxon>Bacteria</taxon>
        <taxon>Pseudomonadati</taxon>
        <taxon>Pseudomonadota</taxon>
        <taxon>Gammaproteobacteria</taxon>
        <taxon>Vibrionales</taxon>
        <taxon>Vibrionaceae</taxon>
        <taxon>Vibrio</taxon>
    </lineage>
</organism>
<comment type="caution">
    <text evidence="2">The sequence shown here is derived from an EMBL/GenBank/DDBJ whole genome shotgun (WGS) entry which is preliminary data.</text>
</comment>
<evidence type="ECO:0000313" key="2">
    <source>
        <dbReference type="EMBL" id="KDN28314.1"/>
    </source>
</evidence>
<proteinExistence type="predicted"/>
<evidence type="ECO:0000313" key="3">
    <source>
        <dbReference type="Proteomes" id="UP000027219"/>
    </source>
</evidence>
<dbReference type="EMBL" id="JFFR01000021">
    <property type="protein sequence ID" value="KDN28314.1"/>
    <property type="molecule type" value="Genomic_DNA"/>
</dbReference>